<organism evidence="1 2">
    <name type="scientific">Trifolium medium</name>
    <dbReference type="NCBI Taxonomy" id="97028"/>
    <lineage>
        <taxon>Eukaryota</taxon>
        <taxon>Viridiplantae</taxon>
        <taxon>Streptophyta</taxon>
        <taxon>Embryophyta</taxon>
        <taxon>Tracheophyta</taxon>
        <taxon>Spermatophyta</taxon>
        <taxon>Magnoliopsida</taxon>
        <taxon>eudicotyledons</taxon>
        <taxon>Gunneridae</taxon>
        <taxon>Pentapetalae</taxon>
        <taxon>rosids</taxon>
        <taxon>fabids</taxon>
        <taxon>Fabales</taxon>
        <taxon>Fabaceae</taxon>
        <taxon>Papilionoideae</taxon>
        <taxon>50 kb inversion clade</taxon>
        <taxon>NPAAA clade</taxon>
        <taxon>Hologalegina</taxon>
        <taxon>IRL clade</taxon>
        <taxon>Trifolieae</taxon>
        <taxon>Trifolium</taxon>
    </lineage>
</organism>
<dbReference type="Proteomes" id="UP000265520">
    <property type="component" value="Unassembled WGS sequence"/>
</dbReference>
<sequence length="28" mass="2992">SVDLLTTMVHATFDSLDSLGTRFGVPVL</sequence>
<reference evidence="1 2" key="1">
    <citation type="journal article" date="2018" name="Front. Plant Sci.">
        <title>Red Clover (Trifolium pratense) and Zigzag Clover (T. medium) - A Picture of Genomic Similarities and Differences.</title>
        <authorList>
            <person name="Dluhosova J."/>
            <person name="Istvanek J."/>
            <person name="Nedelnik J."/>
            <person name="Repkova J."/>
        </authorList>
    </citation>
    <scope>NUCLEOTIDE SEQUENCE [LARGE SCALE GENOMIC DNA]</scope>
    <source>
        <strain evidence="2">cv. 10/8</strain>
        <tissue evidence="1">Leaf</tissue>
    </source>
</reference>
<protein>
    <submittedName>
        <fullName evidence="1">Uncharacterized protein</fullName>
    </submittedName>
</protein>
<keyword evidence="2" id="KW-1185">Reference proteome</keyword>
<evidence type="ECO:0000313" key="1">
    <source>
        <dbReference type="EMBL" id="MCI38564.1"/>
    </source>
</evidence>
<comment type="caution">
    <text evidence="1">The sequence shown here is derived from an EMBL/GenBank/DDBJ whole genome shotgun (WGS) entry which is preliminary data.</text>
</comment>
<evidence type="ECO:0000313" key="2">
    <source>
        <dbReference type="Proteomes" id="UP000265520"/>
    </source>
</evidence>
<name>A0A392RR50_9FABA</name>
<proteinExistence type="predicted"/>
<dbReference type="AlphaFoldDB" id="A0A392RR50"/>
<accession>A0A392RR50</accession>
<dbReference type="EMBL" id="LXQA010257172">
    <property type="protein sequence ID" value="MCI38564.1"/>
    <property type="molecule type" value="Genomic_DNA"/>
</dbReference>
<feature type="non-terminal residue" evidence="1">
    <location>
        <position position="1"/>
    </location>
</feature>